<keyword evidence="8" id="KW-0508">mRNA splicing</keyword>
<reference evidence="13 14" key="1">
    <citation type="submission" date="2016-11" db="EMBL/GenBank/DDBJ databases">
        <title>The macronuclear genome of Stentor coeruleus: a giant cell with tiny introns.</title>
        <authorList>
            <person name="Slabodnick M."/>
            <person name="Ruby J.G."/>
            <person name="Reiff S.B."/>
            <person name="Swart E.C."/>
            <person name="Gosai S."/>
            <person name="Prabakaran S."/>
            <person name="Witkowska E."/>
            <person name="Larue G.E."/>
            <person name="Fisher S."/>
            <person name="Freeman R.M."/>
            <person name="Gunawardena J."/>
            <person name="Chu W."/>
            <person name="Stover N.A."/>
            <person name="Gregory B.D."/>
            <person name="Nowacki M."/>
            <person name="Derisi J."/>
            <person name="Roy S.W."/>
            <person name="Marshall W.F."/>
            <person name="Sood P."/>
        </authorList>
    </citation>
    <scope>NUCLEOTIDE SEQUENCE [LARGE SCALE GENOMIC DNA]</scope>
    <source>
        <strain evidence="13">WM001</strain>
    </source>
</reference>
<dbReference type="GO" id="GO:0016787">
    <property type="term" value="F:hydrolase activity"/>
    <property type="evidence" value="ECO:0007669"/>
    <property type="project" value="UniProtKB-KW"/>
</dbReference>
<dbReference type="InterPro" id="IPR048333">
    <property type="entry name" value="HA2_WH"/>
</dbReference>
<dbReference type="InterPro" id="IPR002483">
    <property type="entry name" value="PWI_dom"/>
</dbReference>
<dbReference type="GO" id="GO:0071006">
    <property type="term" value="C:U2-type catalytic step 1 spliceosome"/>
    <property type="evidence" value="ECO:0007669"/>
    <property type="project" value="UniProtKB-ARBA"/>
</dbReference>
<dbReference type="InterPro" id="IPR007502">
    <property type="entry name" value="Helicase-assoc_dom"/>
</dbReference>
<evidence type="ECO:0000256" key="6">
    <source>
        <dbReference type="ARBA" id="ARBA00022806"/>
    </source>
</evidence>
<dbReference type="EC" id="3.6.4.13" evidence="2"/>
<dbReference type="CDD" id="cd18791">
    <property type="entry name" value="SF2_C_RHA"/>
    <property type="match status" value="1"/>
</dbReference>
<comment type="caution">
    <text evidence="13">The sequence shown here is derived from an EMBL/GenBank/DDBJ whole genome shotgun (WGS) entry which is preliminary data.</text>
</comment>
<keyword evidence="4" id="KW-0547">Nucleotide-binding</keyword>
<evidence type="ECO:0000256" key="2">
    <source>
        <dbReference type="ARBA" id="ARBA00012552"/>
    </source>
</evidence>
<evidence type="ECO:0000259" key="12">
    <source>
        <dbReference type="PROSITE" id="PS51194"/>
    </source>
</evidence>
<dbReference type="OrthoDB" id="10253254at2759"/>
<comment type="subcellular location">
    <subcellularLocation>
        <location evidence="1">Nucleus</location>
    </subcellularLocation>
</comment>
<dbReference type="Pfam" id="PF07717">
    <property type="entry name" value="OB_NTP_bind"/>
    <property type="match status" value="1"/>
</dbReference>
<keyword evidence="7" id="KW-0067">ATP-binding</keyword>
<dbReference type="Pfam" id="PF00270">
    <property type="entry name" value="DEAD"/>
    <property type="match status" value="1"/>
</dbReference>
<accession>A0A1R2BKG5</accession>
<dbReference type="GO" id="GO:0003723">
    <property type="term" value="F:RNA binding"/>
    <property type="evidence" value="ECO:0007669"/>
    <property type="project" value="TreeGrafter"/>
</dbReference>
<dbReference type="PROSITE" id="PS00690">
    <property type="entry name" value="DEAH_ATP_HELICASE"/>
    <property type="match status" value="1"/>
</dbReference>
<keyword evidence="6" id="KW-0347">Helicase</keyword>
<gene>
    <name evidence="13" type="ORF">SteCoe_23171</name>
</gene>
<evidence type="ECO:0000256" key="1">
    <source>
        <dbReference type="ARBA" id="ARBA00004123"/>
    </source>
</evidence>
<dbReference type="AlphaFoldDB" id="A0A1R2BKG5"/>
<dbReference type="InterPro" id="IPR014001">
    <property type="entry name" value="Helicase_ATP-bd"/>
</dbReference>
<evidence type="ECO:0000259" key="11">
    <source>
        <dbReference type="PROSITE" id="PS51192"/>
    </source>
</evidence>
<dbReference type="GO" id="GO:0008380">
    <property type="term" value="P:RNA splicing"/>
    <property type="evidence" value="ECO:0007669"/>
    <property type="project" value="UniProtKB-KW"/>
</dbReference>
<dbReference type="PANTHER" id="PTHR18934:SF83">
    <property type="entry name" value="PRE-MRNA-SPLICING FACTOR ATP-DEPENDENT RNA HELICASE DHX16"/>
    <property type="match status" value="1"/>
</dbReference>
<protein>
    <recommendedName>
        <fullName evidence="2">RNA helicase</fullName>
        <ecNumber evidence="2">3.6.4.13</ecNumber>
    </recommendedName>
</protein>
<dbReference type="Pfam" id="PF01480">
    <property type="entry name" value="PWI"/>
    <property type="match status" value="1"/>
</dbReference>
<evidence type="ECO:0000256" key="4">
    <source>
        <dbReference type="ARBA" id="ARBA00022741"/>
    </source>
</evidence>
<dbReference type="GO" id="GO:0071013">
    <property type="term" value="C:catalytic step 2 spliceosome"/>
    <property type="evidence" value="ECO:0007669"/>
    <property type="project" value="TreeGrafter"/>
</dbReference>
<dbReference type="SUPFAM" id="SSF52540">
    <property type="entry name" value="P-loop containing nucleoside triphosphate hydrolases"/>
    <property type="match status" value="1"/>
</dbReference>
<proteinExistence type="predicted"/>
<dbReference type="InterPro" id="IPR002464">
    <property type="entry name" value="DNA/RNA_helicase_DEAH_CS"/>
</dbReference>
<dbReference type="Pfam" id="PF00271">
    <property type="entry name" value="Helicase_C"/>
    <property type="match status" value="1"/>
</dbReference>
<evidence type="ECO:0000313" key="13">
    <source>
        <dbReference type="EMBL" id="OMJ77262.1"/>
    </source>
</evidence>
<dbReference type="GO" id="GO:0006397">
    <property type="term" value="P:mRNA processing"/>
    <property type="evidence" value="ECO:0007669"/>
    <property type="project" value="UniProtKB-KW"/>
</dbReference>
<dbReference type="PANTHER" id="PTHR18934">
    <property type="entry name" value="ATP-DEPENDENT RNA HELICASE"/>
    <property type="match status" value="1"/>
</dbReference>
<dbReference type="FunFam" id="3.40.50.300:FF:000726">
    <property type="entry name" value="Pre-mRNA-splicing factor ATP-dependent RNA helicase"/>
    <property type="match status" value="1"/>
</dbReference>
<dbReference type="SMART" id="SM00490">
    <property type="entry name" value="HELICc"/>
    <property type="match status" value="1"/>
</dbReference>
<evidence type="ECO:0000313" key="14">
    <source>
        <dbReference type="Proteomes" id="UP000187209"/>
    </source>
</evidence>
<dbReference type="PROSITE" id="PS51192">
    <property type="entry name" value="HELICASE_ATP_BIND_1"/>
    <property type="match status" value="1"/>
</dbReference>
<sequence length="954" mass="110720">MELKSWINDKLYEIIGMSEKNTVDYVFVLASSAKSQEEICEKLIDIDFPDSQKTRNFAENLYKKLSPAEPQPISTYQQKFNEDLAKKVKNESYELIHEPYDPKTDQKEKDELNKRLIKREKTSREKKQKHLEMTDEERKKLVQDMKKISRWKYLEQREEQQLDLMRRQIEDEEQLFKGVKLTEKEVKEHELNKKIYSIALEKTQQRQEVLGFKMQDEYDDIKGGKIEDRFKVLYKRYEEEKHTKTEQEVWENAQTSRSKYNYGNKEVKFQQNYDLLLDNQIDYIKTQLIEGNFEEDERFERFSKADRLQDERCELPVFKQRDKLLTAIRDHKILIVEGETGSGKTTQIPQYLHEVGYTKYGKIACTQPRRVAAMSVAARVAQEMRVKLGHEIGYSIRFEDCTSETTVIKYMTDGMLLREFMMDPELSSYSVVMIDEAHERTLHTDILFGLIKDLARARNNLKVIISSATMDAEKFARYFDNAPIFGIPGRRFPVDVFYTKSPEADYIEAAVITVLQIHVTQPAGDILVFLTGQEEIESTHDILLSRTRGLGTKIPELIILPIYSNLPSEMQAKIFEPTPEGARKVVLATNIAETSVTIDGIIYVIDCGLCKETCYNPRTGMESLVIVPISKASARQRAGRAGRVAPGKCFRIYTLWSYDNELEENPVPEIQRCNLGNVVLILKSLGIEDLVHFDFLDPPASETLIRALEELYALGALNDEGQLTKLGRRMAEFPVDPKLSKCIMYSEKYSCTNEVATIAAMLSVGNSVFFRPKDKIMHADNARMSFSCRDGDHLTLFNVYSQWEEANFSSIWCRDHFIQYRSMNKARDIKEQLVDLCERVEIIVNKEPCKDIKMVIKSFCSGYFFNCARLHKSGIYKTVKNAHTVFIHPSSVMFKEMPKWVMYHELVLTSKEFMRHASIMSSQWLTELAPHYFSSQDLDDDSIKKMPKPIKLNP</sequence>
<name>A0A1R2BKG5_9CILI</name>
<evidence type="ECO:0000256" key="10">
    <source>
        <dbReference type="ARBA" id="ARBA00047984"/>
    </source>
</evidence>
<dbReference type="Proteomes" id="UP000187209">
    <property type="component" value="Unassembled WGS sequence"/>
</dbReference>
<dbReference type="FunFam" id="1.20.120.1080:FF:000001">
    <property type="entry name" value="Pre-mRNA-splicing factor ATP-dependent RNA helicase"/>
    <property type="match status" value="1"/>
</dbReference>
<comment type="catalytic activity">
    <reaction evidence="10">
        <text>ATP + H2O = ADP + phosphate + H(+)</text>
        <dbReference type="Rhea" id="RHEA:13065"/>
        <dbReference type="ChEBI" id="CHEBI:15377"/>
        <dbReference type="ChEBI" id="CHEBI:15378"/>
        <dbReference type="ChEBI" id="CHEBI:30616"/>
        <dbReference type="ChEBI" id="CHEBI:43474"/>
        <dbReference type="ChEBI" id="CHEBI:456216"/>
        <dbReference type="EC" id="3.6.4.13"/>
    </reaction>
</comment>
<feature type="domain" description="Helicase C-terminal" evidence="12">
    <location>
        <begin position="513"/>
        <end position="686"/>
    </location>
</feature>
<dbReference type="SMART" id="SM00487">
    <property type="entry name" value="DEXDc"/>
    <property type="match status" value="1"/>
</dbReference>
<dbReference type="SMART" id="SM00847">
    <property type="entry name" value="HA2"/>
    <property type="match status" value="1"/>
</dbReference>
<evidence type="ECO:0000256" key="3">
    <source>
        <dbReference type="ARBA" id="ARBA00022664"/>
    </source>
</evidence>
<dbReference type="Gene3D" id="1.20.120.1080">
    <property type="match status" value="1"/>
</dbReference>
<dbReference type="InterPro" id="IPR011709">
    <property type="entry name" value="DEAD-box_helicase_OB_fold"/>
</dbReference>
<evidence type="ECO:0000256" key="9">
    <source>
        <dbReference type="ARBA" id="ARBA00023242"/>
    </source>
</evidence>
<dbReference type="InterPro" id="IPR001650">
    <property type="entry name" value="Helicase_C-like"/>
</dbReference>
<organism evidence="13 14">
    <name type="scientific">Stentor coeruleus</name>
    <dbReference type="NCBI Taxonomy" id="5963"/>
    <lineage>
        <taxon>Eukaryota</taxon>
        <taxon>Sar</taxon>
        <taxon>Alveolata</taxon>
        <taxon>Ciliophora</taxon>
        <taxon>Postciliodesmatophora</taxon>
        <taxon>Heterotrichea</taxon>
        <taxon>Heterotrichida</taxon>
        <taxon>Stentoridae</taxon>
        <taxon>Stentor</taxon>
    </lineage>
</organism>
<dbReference type="Pfam" id="PF21010">
    <property type="entry name" value="HA2_C"/>
    <property type="match status" value="1"/>
</dbReference>
<dbReference type="GO" id="GO:0003724">
    <property type="term" value="F:RNA helicase activity"/>
    <property type="evidence" value="ECO:0007669"/>
    <property type="project" value="UniProtKB-EC"/>
</dbReference>
<dbReference type="InterPro" id="IPR027417">
    <property type="entry name" value="P-loop_NTPase"/>
</dbReference>
<evidence type="ECO:0000256" key="5">
    <source>
        <dbReference type="ARBA" id="ARBA00022801"/>
    </source>
</evidence>
<dbReference type="Pfam" id="PF04408">
    <property type="entry name" value="WHD_HA2"/>
    <property type="match status" value="1"/>
</dbReference>
<keyword evidence="9" id="KW-0539">Nucleus</keyword>
<dbReference type="PROSITE" id="PS51194">
    <property type="entry name" value="HELICASE_CTER"/>
    <property type="match status" value="1"/>
</dbReference>
<evidence type="ECO:0000256" key="7">
    <source>
        <dbReference type="ARBA" id="ARBA00022840"/>
    </source>
</evidence>
<keyword evidence="14" id="KW-1185">Reference proteome</keyword>
<dbReference type="Gene3D" id="3.40.50.300">
    <property type="entry name" value="P-loop containing nucleotide triphosphate hydrolases"/>
    <property type="match status" value="2"/>
</dbReference>
<keyword evidence="5" id="KW-0378">Hydrolase</keyword>
<dbReference type="InterPro" id="IPR011545">
    <property type="entry name" value="DEAD/DEAH_box_helicase_dom"/>
</dbReference>
<evidence type="ECO:0000256" key="8">
    <source>
        <dbReference type="ARBA" id="ARBA00023187"/>
    </source>
</evidence>
<keyword evidence="3" id="KW-0507">mRNA processing</keyword>
<feature type="domain" description="Helicase ATP-binding" evidence="11">
    <location>
        <begin position="325"/>
        <end position="488"/>
    </location>
</feature>
<dbReference type="GO" id="GO:0005524">
    <property type="term" value="F:ATP binding"/>
    <property type="evidence" value="ECO:0007669"/>
    <property type="project" value="UniProtKB-KW"/>
</dbReference>
<dbReference type="FunFam" id="3.40.50.300:FF:000007">
    <property type="entry name" value="Pre-mRNA-splicing factor ATP-dependent RNA helicase"/>
    <property type="match status" value="1"/>
</dbReference>
<dbReference type="EMBL" id="MPUH01000584">
    <property type="protein sequence ID" value="OMJ77262.1"/>
    <property type="molecule type" value="Genomic_DNA"/>
</dbReference>